<dbReference type="AlphaFoldDB" id="A0A8J8SF30"/>
<evidence type="ECO:0000313" key="2">
    <source>
        <dbReference type="Proteomes" id="UP000683246"/>
    </source>
</evidence>
<reference evidence="1" key="1">
    <citation type="submission" date="2020-07" db="EMBL/GenBank/DDBJ databases">
        <title>Vallitalea pronyensis genome.</title>
        <authorList>
            <person name="Postec A."/>
        </authorList>
    </citation>
    <scope>NUCLEOTIDE SEQUENCE</scope>
    <source>
        <strain evidence="1">FatNI3</strain>
    </source>
</reference>
<dbReference type="Proteomes" id="UP000683246">
    <property type="component" value="Chromosome"/>
</dbReference>
<accession>A0A8J8SF30</accession>
<sequence>MKKMLYKHKIISIVTLSIVTIGLVVLALSMQSHSNNVDDNLKDNDDMNANANELTKEEVITWVKEQSEHKTDYYEEFEYELVNLDSDTELEIIAKNIGGVHLGNFYIFDMNEEGKPELIADEKWHISEWNVMKPMMVGGKKIFEVIDRTGGTGVDVLTSHLWYIENGEFIKAWDGILKSRSTYKDDYNLKMGSYQFNEDNNLLYTWLSSYLYDADGVNLKKIDGTETIIYTFDGTRFVESLTNMTPKTQPTGATPSNRLTDTEKQEIKQYIDWIYNSHYVEAVPVFEDINQASEDWIWRMASEYLVQTKGTHEFTSDEVEKAAKILYGDDFSKKITKTSSRLVKYLEEDNMYCLVGMSVDMIWDYMVKTVVKQENQYTIEIVEYIESYEMGLDPVERVVLNSEYEEITSFPIKHFSASNDEEKKLLEEESETIKAKIKDFVFKNADQFHAKELVIERNEKTGLLHIAAVRSK</sequence>
<keyword evidence="2" id="KW-1185">Reference proteome</keyword>
<organism evidence="1 2">
    <name type="scientific">Vallitalea pronyensis</name>
    <dbReference type="NCBI Taxonomy" id="1348613"/>
    <lineage>
        <taxon>Bacteria</taxon>
        <taxon>Bacillati</taxon>
        <taxon>Bacillota</taxon>
        <taxon>Clostridia</taxon>
        <taxon>Lachnospirales</taxon>
        <taxon>Vallitaleaceae</taxon>
        <taxon>Vallitalea</taxon>
    </lineage>
</organism>
<dbReference type="EMBL" id="CP058649">
    <property type="protein sequence ID" value="QUI20997.1"/>
    <property type="molecule type" value="Genomic_DNA"/>
</dbReference>
<dbReference type="RefSeq" id="WP_212696456.1">
    <property type="nucleotide sequence ID" value="NZ_CP058649.1"/>
</dbReference>
<dbReference type="KEGG" id="vpy:HZI73_01210"/>
<name>A0A8J8SF30_9FIRM</name>
<gene>
    <name evidence="1" type="ORF">HZI73_01210</name>
</gene>
<evidence type="ECO:0000313" key="1">
    <source>
        <dbReference type="EMBL" id="QUI20997.1"/>
    </source>
</evidence>
<protein>
    <submittedName>
        <fullName evidence="1">Uncharacterized protein</fullName>
    </submittedName>
</protein>
<proteinExistence type="predicted"/>